<gene>
    <name evidence="1" type="ORF">MJO28_016444</name>
</gene>
<proteinExistence type="predicted"/>
<evidence type="ECO:0000313" key="2">
    <source>
        <dbReference type="Proteomes" id="UP001060170"/>
    </source>
</evidence>
<dbReference type="Proteomes" id="UP001060170">
    <property type="component" value="Chromosome 18"/>
</dbReference>
<reference evidence="2" key="2">
    <citation type="journal article" date="2018" name="Mol. Plant Microbe Interact.">
        <title>Genome sequence resources for the wheat stripe rust pathogen (Puccinia striiformis f. sp. tritici) and the barley stripe rust pathogen (Puccinia striiformis f. sp. hordei).</title>
        <authorList>
            <person name="Xia C."/>
            <person name="Wang M."/>
            <person name="Yin C."/>
            <person name="Cornejo O.E."/>
            <person name="Hulbert S.H."/>
            <person name="Chen X."/>
        </authorList>
    </citation>
    <scope>NUCLEOTIDE SEQUENCE [LARGE SCALE GENOMIC DNA]</scope>
    <source>
        <strain evidence="2">93-210</strain>
    </source>
</reference>
<evidence type="ECO:0000313" key="1">
    <source>
        <dbReference type="EMBL" id="KAI7935573.1"/>
    </source>
</evidence>
<reference evidence="1 2" key="3">
    <citation type="journal article" date="2022" name="Microbiol. Spectr.">
        <title>Folding features and dynamics of 3D genome architecture in plant fungal pathogens.</title>
        <authorList>
            <person name="Xia C."/>
        </authorList>
    </citation>
    <scope>NUCLEOTIDE SEQUENCE [LARGE SCALE GENOMIC DNA]</scope>
    <source>
        <strain evidence="1 2">93-210</strain>
    </source>
</reference>
<protein>
    <submittedName>
        <fullName evidence="1">Uncharacterized protein</fullName>
    </submittedName>
</protein>
<dbReference type="EMBL" id="CM045882">
    <property type="protein sequence ID" value="KAI7935573.1"/>
    <property type="molecule type" value="Genomic_DNA"/>
</dbReference>
<sequence>MGNVSLNIPRILLSDTRVSAKTGLGENVLEMLDKSRVKHVGIVGRRGPLQVAFTTRELQELVGLANV</sequence>
<reference evidence="2" key="1">
    <citation type="journal article" date="2018" name="BMC Genomics">
        <title>Genomic insights into host adaptation between the wheat stripe rust pathogen (Puccinia striiformis f. sp. tritici) and the barley stripe rust pathogen (Puccinia striiformis f. sp. hordei).</title>
        <authorList>
            <person name="Xia C."/>
            <person name="Wang M."/>
            <person name="Yin C."/>
            <person name="Cornejo O.E."/>
            <person name="Hulbert S.H."/>
            <person name="Chen X."/>
        </authorList>
    </citation>
    <scope>NUCLEOTIDE SEQUENCE [LARGE SCALE GENOMIC DNA]</scope>
    <source>
        <strain evidence="2">93-210</strain>
    </source>
</reference>
<organism evidence="1 2">
    <name type="scientific">Puccinia striiformis f. sp. tritici</name>
    <dbReference type="NCBI Taxonomy" id="168172"/>
    <lineage>
        <taxon>Eukaryota</taxon>
        <taxon>Fungi</taxon>
        <taxon>Dikarya</taxon>
        <taxon>Basidiomycota</taxon>
        <taxon>Pucciniomycotina</taxon>
        <taxon>Pucciniomycetes</taxon>
        <taxon>Pucciniales</taxon>
        <taxon>Pucciniaceae</taxon>
        <taxon>Puccinia</taxon>
    </lineage>
</organism>
<keyword evidence="2" id="KW-1185">Reference proteome</keyword>
<accession>A0ACC0DPK0</accession>
<name>A0ACC0DPK0_9BASI</name>
<comment type="caution">
    <text evidence="1">The sequence shown here is derived from an EMBL/GenBank/DDBJ whole genome shotgun (WGS) entry which is preliminary data.</text>
</comment>